<dbReference type="Pfam" id="PF00756">
    <property type="entry name" value="Esterase"/>
    <property type="match status" value="1"/>
</dbReference>
<dbReference type="EC" id="3.1.1.-" evidence="7"/>
<evidence type="ECO:0000256" key="3">
    <source>
        <dbReference type="ARBA" id="ARBA00022801"/>
    </source>
</evidence>
<dbReference type="InterPro" id="IPR014756">
    <property type="entry name" value="Ig_E-set"/>
</dbReference>
<dbReference type="GO" id="GO:0006826">
    <property type="term" value="P:iron ion transport"/>
    <property type="evidence" value="ECO:0007669"/>
    <property type="project" value="InterPro"/>
</dbReference>
<dbReference type="Pfam" id="PF11806">
    <property type="entry name" value="Enterochelin_N"/>
    <property type="match status" value="1"/>
</dbReference>
<feature type="domain" description="Enterochelin esterase N-terminal" evidence="6">
    <location>
        <begin position="52"/>
        <end position="180"/>
    </location>
</feature>
<dbReference type="InterPro" id="IPR000801">
    <property type="entry name" value="Esterase-like"/>
</dbReference>
<dbReference type="InterPro" id="IPR013783">
    <property type="entry name" value="Ig-like_fold"/>
</dbReference>
<evidence type="ECO:0000313" key="8">
    <source>
        <dbReference type="Proteomes" id="UP000737113"/>
    </source>
</evidence>
<evidence type="ECO:0000256" key="5">
    <source>
        <dbReference type="SAM" id="MobiDB-lite"/>
    </source>
</evidence>
<reference evidence="7" key="1">
    <citation type="submission" date="2020-04" db="EMBL/GenBank/DDBJ databases">
        <title>Description of Shewanella salipaludis sp. nov., isolated from a salt marsh.</title>
        <authorList>
            <person name="Park S."/>
            <person name="Yoon J.-H."/>
        </authorList>
    </citation>
    <scope>NUCLEOTIDE SEQUENCE</scope>
    <source>
        <strain evidence="7">SHSM-M6</strain>
    </source>
</reference>
<proteinExistence type="inferred from homology"/>
<comment type="similarity">
    <text evidence="4">Belongs to the Fes family.</text>
</comment>
<keyword evidence="3 7" id="KW-0378">Hydrolase</keyword>
<organism evidence="7 8">
    <name type="scientific">Shewanella salipaludis</name>
    <dbReference type="NCBI Taxonomy" id="2723052"/>
    <lineage>
        <taxon>Bacteria</taxon>
        <taxon>Pseudomonadati</taxon>
        <taxon>Pseudomonadota</taxon>
        <taxon>Gammaproteobacteria</taxon>
        <taxon>Alteromonadales</taxon>
        <taxon>Shewanellaceae</taxon>
        <taxon>Shewanella</taxon>
    </lineage>
</organism>
<dbReference type="Proteomes" id="UP000737113">
    <property type="component" value="Unassembled WGS sequence"/>
</dbReference>
<comment type="subcellular location">
    <subcellularLocation>
        <location evidence="1">Cytoplasm</location>
    </subcellularLocation>
</comment>
<dbReference type="InterPro" id="IPR029058">
    <property type="entry name" value="AB_hydrolase_fold"/>
</dbReference>
<dbReference type="SUPFAM" id="SSF81296">
    <property type="entry name" value="E set domains"/>
    <property type="match status" value="1"/>
</dbReference>
<dbReference type="EMBL" id="JAAXYH010000001">
    <property type="protein sequence ID" value="NMH63999.1"/>
    <property type="molecule type" value="Genomic_DNA"/>
</dbReference>
<dbReference type="Gene3D" id="2.60.40.10">
    <property type="entry name" value="Immunoglobulins"/>
    <property type="match status" value="1"/>
</dbReference>
<accession>A0A972JJF7</accession>
<sequence length="449" mass="50228">MASDYMDKLPGISRHPTGSAEIGSQDWWSGIEEAGTPVCVEHPDAPESVTLHFLWRDPHGLAAQSPIVAVYLDINCVTDHHSFSPQSLNRVVNTDVWHWQCRLDADWRGSYCYLAITRDQLPPSPDADPLRRQAQQRAWWRSLLPHKRADPLNLAGPKLGSWREQLSAIHLKAAPAQTAWQALDNGPASQGLAKLAQGKRQLFTWHSAILGTERPVWLYEPQGGIDAQAPQQRPLVLLLDGEVWAQSMPIFSALDHETRQGLPAAVYVLIDSLGPQNRARELPCHAPFWLAVQQELMPQIHRLAPHSRLPQKTLLVGQSYGGLSALFAGLHWPQRFGCVLSQSGSFWWPHAAALSHPAASPTAAGNIPRRGWLTEQLAERRLPESRIRIFMEAGSRETAIRSANQELYHTLKQAGHEVTYRVYKGGHDKLCWRGGLLQGLRHFLAQDVF</sequence>
<evidence type="ECO:0000313" key="7">
    <source>
        <dbReference type="EMBL" id="NMH63999.1"/>
    </source>
</evidence>
<evidence type="ECO:0000256" key="4">
    <source>
        <dbReference type="ARBA" id="ARBA00024201"/>
    </source>
</evidence>
<name>A0A972JJF7_9GAMM</name>
<dbReference type="InterPro" id="IPR050583">
    <property type="entry name" value="Mycobacterial_A85_antigen"/>
</dbReference>
<dbReference type="AlphaFoldDB" id="A0A972JJF7"/>
<dbReference type="PANTHER" id="PTHR48098:SF3">
    <property type="entry name" value="IRON(III) ENTEROBACTIN ESTERASE"/>
    <property type="match status" value="1"/>
</dbReference>
<evidence type="ECO:0000259" key="6">
    <source>
        <dbReference type="Pfam" id="PF11806"/>
    </source>
</evidence>
<dbReference type="GO" id="GO:0005737">
    <property type="term" value="C:cytoplasm"/>
    <property type="evidence" value="ECO:0007669"/>
    <property type="project" value="UniProtKB-SubCell"/>
</dbReference>
<evidence type="ECO:0000256" key="2">
    <source>
        <dbReference type="ARBA" id="ARBA00022490"/>
    </source>
</evidence>
<keyword evidence="8" id="KW-1185">Reference proteome</keyword>
<dbReference type="RefSeq" id="WP_169562667.1">
    <property type="nucleotide sequence ID" value="NZ_JAAXYH010000001.1"/>
</dbReference>
<dbReference type="NCBIfam" id="NF007758">
    <property type="entry name" value="PRK10439.1"/>
    <property type="match status" value="1"/>
</dbReference>
<keyword evidence="2" id="KW-0963">Cytoplasm</keyword>
<comment type="caution">
    <text evidence="7">The sequence shown here is derived from an EMBL/GenBank/DDBJ whole genome shotgun (WGS) entry which is preliminary data.</text>
</comment>
<dbReference type="GO" id="GO:0005506">
    <property type="term" value="F:iron ion binding"/>
    <property type="evidence" value="ECO:0007669"/>
    <property type="project" value="InterPro"/>
</dbReference>
<dbReference type="Gene3D" id="3.40.50.1820">
    <property type="entry name" value="alpha/beta hydrolase"/>
    <property type="match status" value="1"/>
</dbReference>
<dbReference type="GO" id="GO:0008849">
    <property type="term" value="F:enterochelin esterase activity"/>
    <property type="evidence" value="ECO:0007669"/>
    <property type="project" value="InterPro"/>
</dbReference>
<dbReference type="SUPFAM" id="SSF53474">
    <property type="entry name" value="alpha/beta-Hydrolases"/>
    <property type="match status" value="1"/>
</dbReference>
<protein>
    <submittedName>
        <fullName evidence="7">Enterochelin esterase</fullName>
        <ecNumber evidence="7">3.1.1.-</ecNumber>
    </submittedName>
</protein>
<gene>
    <name evidence="7" type="primary">fes</name>
    <name evidence="7" type="ORF">HC757_02260</name>
</gene>
<dbReference type="InterPro" id="IPR021764">
    <property type="entry name" value="Enterochelin_esterase_N"/>
</dbReference>
<feature type="region of interest" description="Disordered" evidence="5">
    <location>
        <begin position="1"/>
        <end position="21"/>
    </location>
</feature>
<dbReference type="PANTHER" id="PTHR48098">
    <property type="entry name" value="ENTEROCHELIN ESTERASE-RELATED"/>
    <property type="match status" value="1"/>
</dbReference>
<evidence type="ECO:0000256" key="1">
    <source>
        <dbReference type="ARBA" id="ARBA00004496"/>
    </source>
</evidence>